<feature type="compositionally biased region" description="Acidic residues" evidence="6">
    <location>
        <begin position="140"/>
        <end position="157"/>
    </location>
</feature>
<dbReference type="SUPFAM" id="SSF103473">
    <property type="entry name" value="MFS general substrate transporter"/>
    <property type="match status" value="1"/>
</dbReference>
<evidence type="ECO:0000256" key="6">
    <source>
        <dbReference type="SAM" id="MobiDB-lite"/>
    </source>
</evidence>
<organism evidence="7 8">
    <name type="scientific">Rotaria socialis</name>
    <dbReference type="NCBI Taxonomy" id="392032"/>
    <lineage>
        <taxon>Eukaryota</taxon>
        <taxon>Metazoa</taxon>
        <taxon>Spiralia</taxon>
        <taxon>Gnathifera</taxon>
        <taxon>Rotifera</taxon>
        <taxon>Eurotatoria</taxon>
        <taxon>Bdelloidea</taxon>
        <taxon>Philodinida</taxon>
        <taxon>Philodinidae</taxon>
        <taxon>Rotaria</taxon>
    </lineage>
</organism>
<dbReference type="GO" id="GO:0031966">
    <property type="term" value="C:mitochondrial membrane"/>
    <property type="evidence" value="ECO:0007669"/>
    <property type="project" value="TreeGrafter"/>
</dbReference>
<dbReference type="PANTHER" id="PTHR16932">
    <property type="entry name" value="INTERFERON ALPHA-INDUCIBLE PROTEIN 27"/>
    <property type="match status" value="1"/>
</dbReference>
<dbReference type="GO" id="GO:0097193">
    <property type="term" value="P:intrinsic apoptotic signaling pathway"/>
    <property type="evidence" value="ECO:0007669"/>
    <property type="project" value="TreeGrafter"/>
</dbReference>
<feature type="region of interest" description="Disordered" evidence="6">
    <location>
        <begin position="134"/>
        <end position="174"/>
    </location>
</feature>
<evidence type="ECO:0000256" key="2">
    <source>
        <dbReference type="ARBA" id="ARBA00007262"/>
    </source>
</evidence>
<gene>
    <name evidence="7" type="ORF">TOA249_LOCUS26946</name>
</gene>
<dbReference type="EMBL" id="CAJOBS010003292">
    <property type="protein sequence ID" value="CAF4851780.1"/>
    <property type="molecule type" value="Genomic_DNA"/>
</dbReference>
<evidence type="ECO:0000313" key="8">
    <source>
        <dbReference type="Proteomes" id="UP000663838"/>
    </source>
</evidence>
<dbReference type="Proteomes" id="UP000663838">
    <property type="component" value="Unassembled WGS sequence"/>
</dbReference>
<name>A0A821S336_9BILA</name>
<sequence>MASYFTRENLKSSIMNQSQKVGNLVKSTADSARTRWKESSTISKVCIIGGGAAIAAPLAIIPALGVVGFTSAGVAAGSIAASMQTATTVSGSLFALCQSAGAVGAVAASTSAGVGLVAGATAGGVTAAVCKTNARRPNNDDNELVEDEDEDEDEDDQGVSNEQSDSVNGIELTAGASAGSVTVTVCKQKPHSLNNDDNNEEADVGEEEEHQGADDKLSDPFKTNVE</sequence>
<feature type="compositionally biased region" description="Acidic residues" evidence="6">
    <location>
        <begin position="197"/>
        <end position="209"/>
    </location>
</feature>
<dbReference type="Pfam" id="PF06140">
    <property type="entry name" value="Ifi-6-16"/>
    <property type="match status" value="1"/>
</dbReference>
<keyword evidence="3" id="KW-0812">Transmembrane</keyword>
<evidence type="ECO:0000256" key="4">
    <source>
        <dbReference type="ARBA" id="ARBA00022989"/>
    </source>
</evidence>
<keyword evidence="5" id="KW-0472">Membrane</keyword>
<dbReference type="InterPro" id="IPR009311">
    <property type="entry name" value="IFI6/IFI27-like"/>
</dbReference>
<dbReference type="InterPro" id="IPR038213">
    <property type="entry name" value="IFI6/IFI27-like_sf"/>
</dbReference>
<evidence type="ECO:0000256" key="5">
    <source>
        <dbReference type="ARBA" id="ARBA00023136"/>
    </source>
</evidence>
<reference evidence="7" key="1">
    <citation type="submission" date="2021-02" db="EMBL/GenBank/DDBJ databases">
        <authorList>
            <person name="Nowell W R."/>
        </authorList>
    </citation>
    <scope>NUCLEOTIDE SEQUENCE</scope>
</reference>
<comment type="subcellular location">
    <subcellularLocation>
        <location evidence="1">Membrane</location>
        <topology evidence="1">Multi-pass membrane protein</topology>
    </subcellularLocation>
</comment>
<dbReference type="Gene3D" id="6.10.110.10">
    <property type="match status" value="1"/>
</dbReference>
<feature type="region of interest" description="Disordered" evidence="6">
    <location>
        <begin position="187"/>
        <end position="226"/>
    </location>
</feature>
<evidence type="ECO:0000256" key="1">
    <source>
        <dbReference type="ARBA" id="ARBA00004141"/>
    </source>
</evidence>
<evidence type="ECO:0000256" key="3">
    <source>
        <dbReference type="ARBA" id="ARBA00022692"/>
    </source>
</evidence>
<dbReference type="GO" id="GO:0001836">
    <property type="term" value="P:release of cytochrome c from mitochondria"/>
    <property type="evidence" value="ECO:0007669"/>
    <property type="project" value="TreeGrafter"/>
</dbReference>
<accession>A0A821S336</accession>
<proteinExistence type="inferred from homology"/>
<dbReference type="InterPro" id="IPR036259">
    <property type="entry name" value="MFS_trans_sf"/>
</dbReference>
<comment type="similarity">
    <text evidence="2">Belongs to the IFI6/IFI27 family.</text>
</comment>
<protein>
    <submittedName>
        <fullName evidence="7">Uncharacterized protein</fullName>
    </submittedName>
</protein>
<dbReference type="PANTHER" id="PTHR16932:SF37">
    <property type="entry name" value="ISG12-1 PROTEIN-RELATED"/>
    <property type="match status" value="1"/>
</dbReference>
<evidence type="ECO:0000313" key="7">
    <source>
        <dbReference type="EMBL" id="CAF4851780.1"/>
    </source>
</evidence>
<feature type="compositionally biased region" description="Basic and acidic residues" evidence="6">
    <location>
        <begin position="210"/>
        <end position="226"/>
    </location>
</feature>
<feature type="compositionally biased region" description="Polar residues" evidence="6">
    <location>
        <begin position="158"/>
        <end position="167"/>
    </location>
</feature>
<keyword evidence="4" id="KW-1133">Transmembrane helix</keyword>
<dbReference type="AlphaFoldDB" id="A0A821S336"/>
<comment type="caution">
    <text evidence="7">The sequence shown here is derived from an EMBL/GenBank/DDBJ whole genome shotgun (WGS) entry which is preliminary data.</text>
</comment>